<protein>
    <submittedName>
        <fullName evidence="1">Uncharacterized protein</fullName>
    </submittedName>
</protein>
<dbReference type="Proteomes" id="UP001229025">
    <property type="component" value="Unassembled WGS sequence"/>
</dbReference>
<accession>A0ABT6UWK9</accession>
<comment type="caution">
    <text evidence="1">The sequence shown here is derived from an EMBL/GenBank/DDBJ whole genome shotgun (WGS) entry which is preliminary data.</text>
</comment>
<evidence type="ECO:0000313" key="1">
    <source>
        <dbReference type="EMBL" id="MDI5886169.1"/>
    </source>
</evidence>
<reference evidence="2" key="2">
    <citation type="submission" date="2023-07" db="EMBL/GenBank/DDBJ databases">
        <title>Genome-based characterization of strain KMM 296 and proposal for reclassification of Cobetia litoralis and Cobetia pacifica, and emended description of the species Cobetia amphilecti and Cobetia marina.</title>
        <authorList>
            <person name="Balabanova L."/>
            <person name="Nedashkovskaya O."/>
        </authorList>
    </citation>
    <scope>NUCLEOTIDE SEQUENCE [LARGE SCALE GENOMIC DNA]</scope>
    <source>
        <strain evidence="2">NRIC 0815</strain>
    </source>
</reference>
<dbReference type="RefSeq" id="WP_284727685.1">
    <property type="nucleotide sequence ID" value="NZ_JASCSA010000036.1"/>
</dbReference>
<feature type="non-terminal residue" evidence="1">
    <location>
        <position position="1"/>
    </location>
</feature>
<reference evidence="1 2" key="1">
    <citation type="submission" date="2023-04" db="EMBL/GenBank/DDBJ databases">
        <authorList>
            <person name="Otstavnykh N."/>
            <person name="Seitkalieva A."/>
            <person name="Bystritskaya E."/>
        </authorList>
    </citation>
    <scope>NUCLEOTIDE SEQUENCE [LARGE SCALE GENOMIC DNA]</scope>
    <source>
        <strain evidence="1 2">NRIC 0815</strain>
    </source>
</reference>
<sequence length="429" mass="47668">RPATRWAALFLETFKMADFPVKWFSSDMGGSPSGSDDAGALIDLLKACLITGFNTTPLTSLAFDSSTGLVTAEIGQGHGFLKHQVISISGADQDQFNGEFRITEVGITWATFAPDAAPISATATGELIEIKAAPMGGWEVVLEDSERHRVMLRSTNPRSNGLMLHVQNDHWDDGPYDNWSDASSSGYPQRGAKVRIITEHTDIDTYLTLSETRWPIGWDYAPDGREWLLVGDDRLFYYTSRYANQNQRSTVTFGEFDSVIEGDAFGTVLQGIPYGTNTDWNDYNDDNYAEFAKFGDTKDHYLARPYHQMPTDSETLWSKRGLGYAFGIMHQYPNPASYGFYVHSGPILVEEVIEGSGNMLRGYLPGFVQPLQTALAYHKAVLDDLPGLEGVPVLLWLSAYDDEGGYTSYEEVNGAGLLGFRLDKWRAYQ</sequence>
<gene>
    <name evidence="1" type="ORF">QLT01_17635</name>
</gene>
<dbReference type="EMBL" id="JASCSA010000036">
    <property type="protein sequence ID" value="MDI5886169.1"/>
    <property type="molecule type" value="Genomic_DNA"/>
</dbReference>
<evidence type="ECO:0000313" key="2">
    <source>
        <dbReference type="Proteomes" id="UP001229025"/>
    </source>
</evidence>
<proteinExistence type="predicted"/>
<keyword evidence="2" id="KW-1185">Reference proteome</keyword>
<name>A0ABT6UWK9_9GAMM</name>
<organism evidence="1 2">
    <name type="scientific">Cobetia amphilecti</name>
    <dbReference type="NCBI Taxonomy" id="1055104"/>
    <lineage>
        <taxon>Bacteria</taxon>
        <taxon>Pseudomonadati</taxon>
        <taxon>Pseudomonadota</taxon>
        <taxon>Gammaproteobacteria</taxon>
        <taxon>Oceanospirillales</taxon>
        <taxon>Halomonadaceae</taxon>
        <taxon>Cobetia</taxon>
    </lineage>
</organism>